<reference evidence="1" key="1">
    <citation type="submission" date="2021-01" db="EMBL/GenBank/DDBJ databases">
        <authorList>
            <consortium name="Genoscope - CEA"/>
            <person name="William W."/>
        </authorList>
    </citation>
    <scope>NUCLEOTIDE SEQUENCE</scope>
</reference>
<dbReference type="OMA" id="NFYLKRT"/>
<dbReference type="EMBL" id="CAJJDM010000118">
    <property type="protein sequence ID" value="CAD8101421.1"/>
    <property type="molecule type" value="Genomic_DNA"/>
</dbReference>
<evidence type="ECO:0000313" key="1">
    <source>
        <dbReference type="EMBL" id="CAD8101421.1"/>
    </source>
</evidence>
<gene>
    <name evidence="1" type="ORF">PPRIM_AZ9-3.1.T1150103</name>
</gene>
<organism evidence="1 2">
    <name type="scientific">Paramecium primaurelia</name>
    <dbReference type="NCBI Taxonomy" id="5886"/>
    <lineage>
        <taxon>Eukaryota</taxon>
        <taxon>Sar</taxon>
        <taxon>Alveolata</taxon>
        <taxon>Ciliophora</taxon>
        <taxon>Intramacronucleata</taxon>
        <taxon>Oligohymenophorea</taxon>
        <taxon>Peniculida</taxon>
        <taxon>Parameciidae</taxon>
        <taxon>Paramecium</taxon>
    </lineage>
</organism>
<keyword evidence="2" id="KW-1185">Reference proteome</keyword>
<sequence>MKRAFQQFEKQVRQTYESAKSGLNYKVLVMQNKMILGNISIHLNKQNQIPNMLLADLFQKKHFNLTKEDQCMYFEGDFTSLKSVDQDLLYHSESGLLVYDTQQNRLKLHLTRESSQSQGLILGYVMNQQSLYIIQKLRDSNPQCEVTIEGSYNFYLKRTLNFLIGISLLYLLDGISFNPKNDPTPIFVKNEIQYKKVQQ</sequence>
<evidence type="ECO:0000313" key="2">
    <source>
        <dbReference type="Proteomes" id="UP000688137"/>
    </source>
</evidence>
<accession>A0A8S1PF05</accession>
<comment type="caution">
    <text evidence="1">The sequence shown here is derived from an EMBL/GenBank/DDBJ whole genome shotgun (WGS) entry which is preliminary data.</text>
</comment>
<protein>
    <submittedName>
        <fullName evidence="1">Uncharacterized protein</fullName>
    </submittedName>
</protein>
<proteinExistence type="predicted"/>
<name>A0A8S1PF05_PARPR</name>
<dbReference type="Proteomes" id="UP000688137">
    <property type="component" value="Unassembled WGS sequence"/>
</dbReference>
<dbReference type="AlphaFoldDB" id="A0A8S1PF05"/>